<evidence type="ECO:0000313" key="2">
    <source>
        <dbReference type="EMBL" id="MET3595186.1"/>
    </source>
</evidence>
<sequence length="137" mass="15249">MPNRIPLDPKLPKTFDSTPNDKRSKAQLDAWWDRPYGITLGDGRIEVRCLNGGAWDRSTHLGVADNYDAACALAEAKQAGWLKFRGRPTLCLDSDQVLVIRAAQRPDEAPRQLATFRSSQAASEYVSANYPEEQSKS</sequence>
<evidence type="ECO:0008006" key="4">
    <source>
        <dbReference type="Google" id="ProtNLM"/>
    </source>
</evidence>
<evidence type="ECO:0000256" key="1">
    <source>
        <dbReference type="SAM" id="MobiDB-lite"/>
    </source>
</evidence>
<proteinExistence type="predicted"/>
<organism evidence="2 3">
    <name type="scientific">Mesorhizobium shonense</name>
    <dbReference type="NCBI Taxonomy" id="1209948"/>
    <lineage>
        <taxon>Bacteria</taxon>
        <taxon>Pseudomonadati</taxon>
        <taxon>Pseudomonadota</taxon>
        <taxon>Alphaproteobacteria</taxon>
        <taxon>Hyphomicrobiales</taxon>
        <taxon>Phyllobacteriaceae</taxon>
        <taxon>Mesorhizobium</taxon>
    </lineage>
</organism>
<name>A0ABV2HX91_9HYPH</name>
<protein>
    <recommendedName>
        <fullName evidence="4">DNA-binding protein</fullName>
    </recommendedName>
</protein>
<feature type="region of interest" description="Disordered" evidence="1">
    <location>
        <begin position="1"/>
        <end position="22"/>
    </location>
</feature>
<gene>
    <name evidence="2" type="ORF">ABID26_004598</name>
</gene>
<comment type="caution">
    <text evidence="2">The sequence shown here is derived from an EMBL/GenBank/DDBJ whole genome shotgun (WGS) entry which is preliminary data.</text>
</comment>
<accession>A0ABV2HX91</accession>
<dbReference type="EMBL" id="JBEPLM010000009">
    <property type="protein sequence ID" value="MET3595186.1"/>
    <property type="molecule type" value="Genomic_DNA"/>
</dbReference>
<evidence type="ECO:0000313" key="3">
    <source>
        <dbReference type="Proteomes" id="UP001549036"/>
    </source>
</evidence>
<dbReference type="Proteomes" id="UP001549036">
    <property type="component" value="Unassembled WGS sequence"/>
</dbReference>
<dbReference type="RefSeq" id="WP_348526629.1">
    <property type="nucleotide sequence ID" value="NZ_JBEPLM010000009.1"/>
</dbReference>
<reference evidence="2 3" key="1">
    <citation type="submission" date="2024-06" db="EMBL/GenBank/DDBJ databases">
        <title>Genomic Encyclopedia of Type Strains, Phase IV (KMG-IV): sequencing the most valuable type-strain genomes for metagenomic binning, comparative biology and taxonomic classification.</title>
        <authorList>
            <person name="Goeker M."/>
        </authorList>
    </citation>
    <scope>NUCLEOTIDE SEQUENCE [LARGE SCALE GENOMIC DNA]</scope>
    <source>
        <strain evidence="2 3">DSM 29846</strain>
    </source>
</reference>
<keyword evidence="3" id="KW-1185">Reference proteome</keyword>